<evidence type="ECO:0000256" key="1">
    <source>
        <dbReference type="ARBA" id="ARBA00022723"/>
    </source>
</evidence>
<feature type="region of interest" description="Disordered" evidence="5">
    <location>
        <begin position="24"/>
        <end position="43"/>
    </location>
</feature>
<dbReference type="Proteomes" id="UP000030161">
    <property type="component" value="Unassembled WGS sequence"/>
</dbReference>
<proteinExistence type="predicted"/>
<evidence type="ECO:0000256" key="3">
    <source>
        <dbReference type="ARBA" id="ARBA00022833"/>
    </source>
</evidence>
<sequence>MNGANQNIPNTLPRLPSFQQLSETIRNPDFPDSSQKTHHQYHQQHRFQNTPIDCKSLMLFPINYTPVNDNGVATAAATATATAPVNGIVTTNSLNGNSIMEYSYGPTLHGRHESYPNQYVFPNQESKTGIPISNRVSPTSMDRTKAHSLDLELTNRVNTTNNDAKTYSKKYKVVFDLIQFLKKFEIKYNELKHYTFDLENDKNSNVLEKMVTELSIDDINEALVNTKKLANVFENIKSINENSTKSTNDMRRKSGLFVYENGNKKQQQQQQQHGEKRKIRKKHQHQMAKTKSLSTNGEAIPMQMSVSGNNGSITSTGFLQSVQQQAPQPQPQSQPQTQHQQLQPASELVPPHTQAQTLSAVTSNLTNGNLNTELSAKPEITCQHCCSQETPEWRRGPEGSRTLCNACGLFYSKLIKKYGLREADKIMLHRKQTGTVNDRRIF</sequence>
<dbReference type="InterPro" id="IPR000679">
    <property type="entry name" value="Znf_GATA"/>
</dbReference>
<evidence type="ECO:0000256" key="2">
    <source>
        <dbReference type="ARBA" id="ARBA00022771"/>
    </source>
</evidence>
<dbReference type="InterPro" id="IPR013088">
    <property type="entry name" value="Znf_NHR/GATA"/>
</dbReference>
<dbReference type="PROSITE" id="PS50114">
    <property type="entry name" value="GATA_ZN_FINGER_2"/>
    <property type="match status" value="1"/>
</dbReference>
<keyword evidence="3" id="KW-0862">Zinc</keyword>
<dbReference type="GO" id="GO:0006355">
    <property type="term" value="P:regulation of DNA-templated transcription"/>
    <property type="evidence" value="ECO:0007669"/>
    <property type="project" value="InterPro"/>
</dbReference>
<evidence type="ECO:0000313" key="7">
    <source>
        <dbReference type="EMBL" id="KGR21951.1"/>
    </source>
</evidence>
<dbReference type="SMART" id="SM00401">
    <property type="entry name" value="ZnF_GATA"/>
    <property type="match status" value="1"/>
</dbReference>
<dbReference type="SUPFAM" id="SSF57716">
    <property type="entry name" value="Glucocorticoid receptor-like (DNA-binding domain)"/>
    <property type="match status" value="1"/>
</dbReference>
<gene>
    <name evidence="7" type="ORF">MG3_00173</name>
</gene>
<feature type="compositionally biased region" description="Polar residues" evidence="5">
    <location>
        <begin position="304"/>
        <end position="319"/>
    </location>
</feature>
<evidence type="ECO:0000256" key="5">
    <source>
        <dbReference type="SAM" id="MobiDB-lite"/>
    </source>
</evidence>
<evidence type="ECO:0000259" key="6">
    <source>
        <dbReference type="PROSITE" id="PS50114"/>
    </source>
</evidence>
<feature type="region of interest" description="Disordered" evidence="5">
    <location>
        <begin position="263"/>
        <end position="349"/>
    </location>
</feature>
<comment type="caution">
    <text evidence="7">The sequence shown here is derived from an EMBL/GenBank/DDBJ whole genome shotgun (WGS) entry which is preliminary data.</text>
</comment>
<accession>A0AB34Q1Y1</accession>
<dbReference type="PANTHER" id="PTHR45658:SF18">
    <property type="entry name" value="PROTEIN GAT2"/>
    <property type="match status" value="1"/>
</dbReference>
<dbReference type="Gene3D" id="3.30.50.10">
    <property type="entry name" value="Erythroid Transcription Factor GATA-1, subunit A"/>
    <property type="match status" value="1"/>
</dbReference>
<feature type="domain" description="GATA-type" evidence="6">
    <location>
        <begin position="376"/>
        <end position="411"/>
    </location>
</feature>
<evidence type="ECO:0000313" key="8">
    <source>
        <dbReference type="Proteomes" id="UP000030161"/>
    </source>
</evidence>
<keyword evidence="2 4" id="KW-0863">Zinc-finger</keyword>
<dbReference type="InterPro" id="IPR051140">
    <property type="entry name" value="GATA_TF"/>
</dbReference>
<dbReference type="EMBL" id="AJIX01000002">
    <property type="protein sequence ID" value="KGR21951.1"/>
    <property type="molecule type" value="Genomic_DNA"/>
</dbReference>
<dbReference type="CDD" id="cd00202">
    <property type="entry name" value="ZnF_GATA"/>
    <property type="match status" value="1"/>
</dbReference>
<dbReference type="PANTHER" id="PTHR45658">
    <property type="entry name" value="GATA TRANSCRIPTION FACTOR"/>
    <property type="match status" value="1"/>
</dbReference>
<organism evidence="7 8">
    <name type="scientific">Candida albicans P78048</name>
    <dbReference type="NCBI Taxonomy" id="1094989"/>
    <lineage>
        <taxon>Eukaryota</taxon>
        <taxon>Fungi</taxon>
        <taxon>Dikarya</taxon>
        <taxon>Ascomycota</taxon>
        <taxon>Saccharomycotina</taxon>
        <taxon>Pichiomycetes</taxon>
        <taxon>Debaryomycetaceae</taxon>
        <taxon>Candida/Lodderomyces clade</taxon>
        <taxon>Candida</taxon>
    </lineage>
</organism>
<reference evidence="7 8" key="1">
    <citation type="submission" date="2013-12" db="EMBL/GenBank/DDBJ databases">
        <title>The Genome Sequence of Candida albicans P78048.</title>
        <authorList>
            <consortium name="The Broad Institute Genome Sequencing Platform"/>
            <consortium name="The Broad Institute Genome Sequencing Center for Infectious Disease"/>
            <person name="Cuomo C."/>
            <person name="Bennett R."/>
            <person name="Hirakawa M."/>
            <person name="Noverr M."/>
            <person name="Mitchell A."/>
            <person name="Young S.K."/>
            <person name="Zeng Q."/>
            <person name="Gargeya S."/>
            <person name="Fitzgerald M."/>
            <person name="Abouelleil A."/>
            <person name="Alvarado L."/>
            <person name="Berlin A.M."/>
            <person name="Chapman S.B."/>
            <person name="Dewar J."/>
            <person name="Goldberg J."/>
            <person name="Griggs A."/>
            <person name="Gujja S."/>
            <person name="Hansen M."/>
            <person name="Howarth C."/>
            <person name="Imamovic A."/>
            <person name="Larimer J."/>
            <person name="McCowan C."/>
            <person name="Murphy C."/>
            <person name="Pearson M."/>
            <person name="Priest M."/>
            <person name="Roberts A."/>
            <person name="Saif S."/>
            <person name="Shea T."/>
            <person name="Sykes S."/>
            <person name="Wortman J."/>
            <person name="Nusbaum C."/>
            <person name="Birren B."/>
        </authorList>
    </citation>
    <scope>NUCLEOTIDE SEQUENCE [LARGE SCALE GENOMIC DNA]</scope>
    <source>
        <strain evidence="7 8">P78048</strain>
    </source>
</reference>
<dbReference type="Pfam" id="PF00320">
    <property type="entry name" value="GATA"/>
    <property type="match status" value="1"/>
</dbReference>
<protein>
    <recommendedName>
        <fullName evidence="6">GATA-type domain-containing protein</fullName>
    </recommendedName>
</protein>
<keyword evidence="1" id="KW-0479">Metal-binding</keyword>
<feature type="compositionally biased region" description="Low complexity" evidence="5">
    <location>
        <begin position="320"/>
        <end position="344"/>
    </location>
</feature>
<dbReference type="AlphaFoldDB" id="A0AB34Q1Y1"/>
<dbReference type="GO" id="GO:0043565">
    <property type="term" value="F:sequence-specific DNA binding"/>
    <property type="evidence" value="ECO:0007669"/>
    <property type="project" value="InterPro"/>
</dbReference>
<dbReference type="GO" id="GO:0008270">
    <property type="term" value="F:zinc ion binding"/>
    <property type="evidence" value="ECO:0007669"/>
    <property type="project" value="UniProtKB-KW"/>
</dbReference>
<name>A0AB34Q1Y1_CANAX</name>
<feature type="compositionally biased region" description="Basic residues" evidence="5">
    <location>
        <begin position="275"/>
        <end position="288"/>
    </location>
</feature>
<dbReference type="PROSITE" id="PS00344">
    <property type="entry name" value="GATA_ZN_FINGER_1"/>
    <property type="match status" value="1"/>
</dbReference>
<evidence type="ECO:0000256" key="4">
    <source>
        <dbReference type="PROSITE-ProRule" id="PRU00094"/>
    </source>
</evidence>